<organism evidence="1 2">
    <name type="scientific">Smallanthus sonchifolius</name>
    <dbReference type="NCBI Taxonomy" id="185202"/>
    <lineage>
        <taxon>Eukaryota</taxon>
        <taxon>Viridiplantae</taxon>
        <taxon>Streptophyta</taxon>
        <taxon>Embryophyta</taxon>
        <taxon>Tracheophyta</taxon>
        <taxon>Spermatophyta</taxon>
        <taxon>Magnoliopsida</taxon>
        <taxon>eudicotyledons</taxon>
        <taxon>Gunneridae</taxon>
        <taxon>Pentapetalae</taxon>
        <taxon>asterids</taxon>
        <taxon>campanulids</taxon>
        <taxon>Asterales</taxon>
        <taxon>Asteraceae</taxon>
        <taxon>Asteroideae</taxon>
        <taxon>Heliantheae alliance</taxon>
        <taxon>Millerieae</taxon>
        <taxon>Smallanthus</taxon>
    </lineage>
</organism>
<accession>A0ACB9IFK9</accession>
<reference evidence="1 2" key="2">
    <citation type="journal article" date="2022" name="Mol. Ecol. Resour.">
        <title>The genomes of chicory, endive, great burdock and yacon provide insights into Asteraceae paleo-polyploidization history and plant inulin production.</title>
        <authorList>
            <person name="Fan W."/>
            <person name="Wang S."/>
            <person name="Wang H."/>
            <person name="Wang A."/>
            <person name="Jiang F."/>
            <person name="Liu H."/>
            <person name="Zhao H."/>
            <person name="Xu D."/>
            <person name="Zhang Y."/>
        </authorList>
    </citation>
    <scope>NUCLEOTIDE SEQUENCE [LARGE SCALE GENOMIC DNA]</scope>
    <source>
        <strain evidence="2">cv. Yunnan</strain>
        <tissue evidence="1">Leaves</tissue>
    </source>
</reference>
<dbReference type="Proteomes" id="UP001056120">
    <property type="component" value="Linkage Group LG08"/>
</dbReference>
<protein>
    <submittedName>
        <fullName evidence="1">Uncharacterized protein</fullName>
    </submittedName>
</protein>
<dbReference type="EMBL" id="CM042025">
    <property type="protein sequence ID" value="KAI3807039.1"/>
    <property type="molecule type" value="Genomic_DNA"/>
</dbReference>
<keyword evidence="2" id="KW-1185">Reference proteome</keyword>
<reference evidence="2" key="1">
    <citation type="journal article" date="2022" name="Mol. Ecol. Resour.">
        <title>The genomes of chicory, endive, great burdock and yacon provide insights into Asteraceae palaeo-polyploidization history and plant inulin production.</title>
        <authorList>
            <person name="Fan W."/>
            <person name="Wang S."/>
            <person name="Wang H."/>
            <person name="Wang A."/>
            <person name="Jiang F."/>
            <person name="Liu H."/>
            <person name="Zhao H."/>
            <person name="Xu D."/>
            <person name="Zhang Y."/>
        </authorList>
    </citation>
    <scope>NUCLEOTIDE SEQUENCE [LARGE SCALE GENOMIC DNA]</scope>
    <source>
        <strain evidence="2">cv. Yunnan</strain>
    </source>
</reference>
<gene>
    <name evidence="1" type="ORF">L1987_22959</name>
</gene>
<evidence type="ECO:0000313" key="2">
    <source>
        <dbReference type="Proteomes" id="UP001056120"/>
    </source>
</evidence>
<name>A0ACB9IFK9_9ASTR</name>
<proteinExistence type="predicted"/>
<sequence length="112" mass="12002">MAASLVVASMTEAESGRAAGGAQRRIPADRRVAASAPPHLIDLDVLSPVDRCAHLLSVELVIAFAGLEKGRRVVAARFVFPAPKTRVPAEYDFPAVFAFPARSRCEMVVSDR</sequence>
<evidence type="ECO:0000313" key="1">
    <source>
        <dbReference type="EMBL" id="KAI3807039.1"/>
    </source>
</evidence>
<comment type="caution">
    <text evidence="1">The sequence shown here is derived from an EMBL/GenBank/DDBJ whole genome shotgun (WGS) entry which is preliminary data.</text>
</comment>